<evidence type="ECO:0000256" key="1">
    <source>
        <dbReference type="SAM" id="Phobius"/>
    </source>
</evidence>
<name>A0A857DIC4_9FIRM</name>
<gene>
    <name evidence="2" type="ORF">GQ588_05970</name>
</gene>
<dbReference type="EMBL" id="CP046996">
    <property type="protein sequence ID" value="QHA00229.1"/>
    <property type="molecule type" value="Genomic_DNA"/>
</dbReference>
<dbReference type="AlphaFoldDB" id="A0A857DIC4"/>
<accession>A0A857DIC4</accession>
<feature type="transmembrane region" description="Helical" evidence="1">
    <location>
        <begin position="79"/>
        <end position="100"/>
    </location>
</feature>
<feature type="transmembrane region" description="Helical" evidence="1">
    <location>
        <begin position="120"/>
        <end position="144"/>
    </location>
</feature>
<proteinExistence type="predicted"/>
<dbReference type="Proteomes" id="UP000430508">
    <property type="component" value="Chromosome"/>
</dbReference>
<keyword evidence="1" id="KW-0812">Transmembrane</keyword>
<feature type="transmembrane region" description="Helical" evidence="1">
    <location>
        <begin position="48"/>
        <end position="72"/>
    </location>
</feature>
<keyword evidence="1" id="KW-1133">Transmembrane helix</keyword>
<keyword evidence="1" id="KW-0472">Membrane</keyword>
<protein>
    <submittedName>
        <fullName evidence="2">Uncharacterized protein</fullName>
    </submittedName>
</protein>
<dbReference type="RefSeq" id="WP_025205420.1">
    <property type="nucleotide sequence ID" value="NZ_CP046996.1"/>
</dbReference>
<reference evidence="2 3" key="1">
    <citation type="submission" date="2019-12" db="EMBL/GenBank/DDBJ databases">
        <title>Sequence classification of anaerobic respiratory reductive dehalogenases: First we see many, then we see few.</title>
        <authorList>
            <person name="Molenda O."/>
            <person name="Puentes Jacome L.A."/>
            <person name="Cao X."/>
            <person name="Nesbo C.L."/>
            <person name="Tang S."/>
            <person name="Morson N."/>
            <person name="Patron J."/>
            <person name="Lomheim L."/>
            <person name="Wishart D.S."/>
            <person name="Edwards E.A."/>
        </authorList>
    </citation>
    <scope>NUCLEOTIDE SEQUENCE [LARGE SCALE GENOMIC DNA]</scope>
    <source>
        <strain evidence="2 3">12DCA</strain>
    </source>
</reference>
<organism evidence="2 3">
    <name type="scientific">Dehalobacter restrictus</name>
    <dbReference type="NCBI Taxonomy" id="55583"/>
    <lineage>
        <taxon>Bacteria</taxon>
        <taxon>Bacillati</taxon>
        <taxon>Bacillota</taxon>
        <taxon>Clostridia</taxon>
        <taxon>Eubacteriales</taxon>
        <taxon>Desulfitobacteriaceae</taxon>
        <taxon>Dehalobacter</taxon>
    </lineage>
</organism>
<sequence length="166" mass="18800">MAQRLIEIIIFSIPESIVILYLAFSILGKKINMLKMIEMGSVLGVAVYISRWITGSFILNIVISALMIIFLLKTLASIPVFEAAAVGLLAISSYLSIEFVNVKTWQIFSGVSPNLIEEDLLLKIVWFIPQILVMLGLQLLIGHFTRNKKTINRKSSKEFRHEDQYL</sequence>
<evidence type="ECO:0000313" key="3">
    <source>
        <dbReference type="Proteomes" id="UP000430508"/>
    </source>
</evidence>
<feature type="transmembrane region" description="Helical" evidence="1">
    <location>
        <begin position="5"/>
        <end position="28"/>
    </location>
</feature>
<evidence type="ECO:0000313" key="2">
    <source>
        <dbReference type="EMBL" id="QHA00229.1"/>
    </source>
</evidence>